<dbReference type="PANTHER" id="PTHR14927:SF0">
    <property type="entry name" value="NUCLEOLAR PROTEIN 10"/>
    <property type="match status" value="1"/>
</dbReference>
<dbReference type="InterPro" id="IPR040382">
    <property type="entry name" value="NOL10/Enp2"/>
</dbReference>
<dbReference type="InParanoid" id="A0A0B2UJ65"/>
<dbReference type="RefSeq" id="XP_014563144.1">
    <property type="nucleotide sequence ID" value="XM_014707658.1"/>
</dbReference>
<dbReference type="EMBL" id="JOKQ01000009">
    <property type="protein sequence ID" value="KHN69102.1"/>
    <property type="molecule type" value="Genomic_DNA"/>
</dbReference>
<dbReference type="Proteomes" id="UP000031056">
    <property type="component" value="Unassembled WGS sequence"/>
</dbReference>
<gene>
    <name evidence="2" type="ORF">M896_090260</name>
</gene>
<dbReference type="GeneID" id="26262240"/>
<evidence type="ECO:0000259" key="1">
    <source>
        <dbReference type="Pfam" id="PF23098"/>
    </source>
</evidence>
<dbReference type="GO" id="GO:0032040">
    <property type="term" value="C:small-subunit processome"/>
    <property type="evidence" value="ECO:0007669"/>
    <property type="project" value="TreeGrafter"/>
</dbReference>
<dbReference type="GO" id="GO:0030686">
    <property type="term" value="C:90S preribosome"/>
    <property type="evidence" value="ECO:0007669"/>
    <property type="project" value="TreeGrafter"/>
</dbReference>
<dbReference type="HOGENOM" id="CLU_009923_1_0_1"/>
<dbReference type="InterPro" id="IPR001680">
    <property type="entry name" value="WD40_rpt"/>
</dbReference>
<dbReference type="Gene3D" id="2.130.10.10">
    <property type="entry name" value="YVTN repeat-like/Quinoprotein amine dehydrogenase"/>
    <property type="match status" value="1"/>
</dbReference>
<comment type="caution">
    <text evidence="2">The sequence shown here is derived from an EMBL/GenBank/DDBJ whole genome shotgun (WGS) entry which is preliminary data.</text>
</comment>
<name>A0A0B2UJ65_9MICR</name>
<dbReference type="STRING" id="1354746.A0A0B2UJ65"/>
<dbReference type="SMART" id="SM00320">
    <property type="entry name" value="WD40"/>
    <property type="match status" value="4"/>
</dbReference>
<feature type="domain" description="Nucleolar protein 10-like N-terminal" evidence="1">
    <location>
        <begin position="7"/>
        <end position="219"/>
    </location>
</feature>
<organism evidence="2 3">
    <name type="scientific">Ordospora colligata OC4</name>
    <dbReference type="NCBI Taxonomy" id="1354746"/>
    <lineage>
        <taxon>Eukaryota</taxon>
        <taxon>Fungi</taxon>
        <taxon>Fungi incertae sedis</taxon>
        <taxon>Microsporidia</taxon>
        <taxon>Ordosporidae</taxon>
        <taxon>Ordospora</taxon>
    </lineage>
</organism>
<evidence type="ECO:0000313" key="3">
    <source>
        <dbReference type="Proteomes" id="UP000031056"/>
    </source>
</evidence>
<proteinExistence type="predicted"/>
<dbReference type="PANTHER" id="PTHR14927">
    <property type="entry name" value="NUCLEOLAR PROTEIN 10"/>
    <property type="match status" value="1"/>
</dbReference>
<dbReference type="Pfam" id="PF23098">
    <property type="entry name" value="Beta-prop_NOL10_N"/>
    <property type="match status" value="1"/>
</dbReference>
<evidence type="ECO:0000313" key="2">
    <source>
        <dbReference type="EMBL" id="KHN69102.1"/>
    </source>
</evidence>
<dbReference type="OrthoDB" id="273340at2759"/>
<dbReference type="SUPFAM" id="SSF50978">
    <property type="entry name" value="WD40 repeat-like"/>
    <property type="match status" value="1"/>
</dbReference>
<dbReference type="VEuPathDB" id="MicrosporidiaDB:M896_090260"/>
<accession>A0A0B2UJ65</accession>
<dbReference type="InterPro" id="IPR056551">
    <property type="entry name" value="Beta-prop_NOL10_N"/>
</dbReference>
<dbReference type="InterPro" id="IPR015943">
    <property type="entry name" value="WD40/YVTN_repeat-like_dom_sf"/>
</dbReference>
<protein>
    <recommendedName>
        <fullName evidence="1">Nucleolar protein 10-like N-terminal domain-containing protein</fullName>
    </recommendedName>
</protein>
<dbReference type="AlphaFoldDB" id="A0A0B2UJ65"/>
<dbReference type="InterPro" id="IPR036322">
    <property type="entry name" value="WD40_repeat_dom_sf"/>
</dbReference>
<reference evidence="2 3" key="1">
    <citation type="journal article" date="2014" name="MBio">
        <title>The Ordospora colligata genome; evolution of extreme reduction in microsporidia and host-to-parasite horizontal gene transfer.</title>
        <authorList>
            <person name="Pombert J.-F."/>
            <person name="Haag K.L."/>
            <person name="Beidas S."/>
            <person name="Ebert D."/>
            <person name="Keeling P.J."/>
        </authorList>
    </citation>
    <scope>NUCLEOTIDE SEQUENCE [LARGE SCALE GENOMIC DNA]</scope>
    <source>
        <strain evidence="2 3">OC4</strain>
    </source>
</reference>
<dbReference type="GO" id="GO:0000462">
    <property type="term" value="P:maturation of SSU-rRNA from tricistronic rRNA transcript (SSU-rRNA, 5.8S rRNA, LSU-rRNA)"/>
    <property type="evidence" value="ECO:0007669"/>
    <property type="project" value="TreeGrafter"/>
</dbReference>
<keyword evidence="3" id="KW-1185">Reference proteome</keyword>
<sequence length="298" mass="33073">MKFANTEMVRDLGYTAAVFDMTVSEDGKSLVTIGSYKPSIKIYDMINLSLKVERHFEAEPLRVIPLTQDASKICILKRDRSIELHAKYGFHESIKVPSVCLDACFNKFKAEIMCAGVGSDIYRFNLEQGRFLKSQGTTFQEILCICMCEANGLICVGGDNKIQFIDQRSKEVIRTVEYDGTPCSMCFSNGGFELGVGTEEGNVYLHDLRARKEICKVSHEGSVRKVGFNGNTLISIGGKTLRCSDRSGMIGEYIGDASMSCFACTGGFVFIGFDNGEICEVISEELGEIPMYLRMNEE</sequence>